<comment type="caution">
    <text evidence="3">The sequence shown here is derived from an EMBL/GenBank/DDBJ whole genome shotgun (WGS) entry which is preliminary data.</text>
</comment>
<evidence type="ECO:0000313" key="4">
    <source>
        <dbReference type="Proteomes" id="UP000712281"/>
    </source>
</evidence>
<gene>
    <name evidence="3" type="ORF">F2Q68_00027966</name>
</gene>
<reference evidence="3" key="1">
    <citation type="submission" date="2019-12" db="EMBL/GenBank/DDBJ databases">
        <title>Genome sequencing and annotation of Brassica cretica.</title>
        <authorList>
            <person name="Studholme D.J."/>
            <person name="Sarris P.F."/>
        </authorList>
    </citation>
    <scope>NUCLEOTIDE SEQUENCE</scope>
    <source>
        <strain evidence="3">PFS-001/15</strain>
        <tissue evidence="3">Leaf</tissue>
    </source>
</reference>
<feature type="domain" description="Endonuclease/exonuclease/phosphatase" evidence="2">
    <location>
        <begin position="76"/>
        <end position="160"/>
    </location>
</feature>
<evidence type="ECO:0000313" key="3">
    <source>
        <dbReference type="EMBL" id="KAF2566870.1"/>
    </source>
</evidence>
<protein>
    <recommendedName>
        <fullName evidence="2">Endonuclease/exonuclease/phosphatase domain-containing protein</fullName>
    </recommendedName>
</protein>
<name>A0A8S9IAI2_BRACR</name>
<evidence type="ECO:0000256" key="1">
    <source>
        <dbReference type="SAM" id="MobiDB-lite"/>
    </source>
</evidence>
<accession>A0A8S9IAI2</accession>
<dbReference type="Proteomes" id="UP000712281">
    <property type="component" value="Unassembled WGS sequence"/>
</dbReference>
<dbReference type="InterPro" id="IPR036691">
    <property type="entry name" value="Endo/exonu/phosph_ase_sf"/>
</dbReference>
<feature type="region of interest" description="Disordered" evidence="1">
    <location>
        <begin position="30"/>
        <end position="53"/>
    </location>
</feature>
<dbReference type="SUPFAM" id="SSF56219">
    <property type="entry name" value="DNase I-like"/>
    <property type="match status" value="1"/>
</dbReference>
<dbReference type="InterPro" id="IPR005135">
    <property type="entry name" value="Endo/exonuclease/phosphatase"/>
</dbReference>
<sequence length="190" mass="21030">MLYFLGDAEILPSLEPEIPSPAAMETPVALRTPPFMKRPRERHGSSSKRSGSSRIITGASSKKRLMSQARLPYACHGAGGLALLWKADLDIQILTANRNFIDAIIPFKDSTFHGTFIYGAPDICNHQEVWNQLIDLSLTRHSPWFLTGDFNDIICNDEKSGGTGPPAATPRKGHREWGIYARLVGFLDQP</sequence>
<evidence type="ECO:0000259" key="2">
    <source>
        <dbReference type="Pfam" id="PF03372"/>
    </source>
</evidence>
<dbReference type="AlphaFoldDB" id="A0A8S9IAI2"/>
<proteinExistence type="predicted"/>
<dbReference type="Gene3D" id="3.60.10.10">
    <property type="entry name" value="Endonuclease/exonuclease/phosphatase"/>
    <property type="match status" value="1"/>
</dbReference>
<organism evidence="3 4">
    <name type="scientific">Brassica cretica</name>
    <name type="common">Mustard</name>
    <dbReference type="NCBI Taxonomy" id="69181"/>
    <lineage>
        <taxon>Eukaryota</taxon>
        <taxon>Viridiplantae</taxon>
        <taxon>Streptophyta</taxon>
        <taxon>Embryophyta</taxon>
        <taxon>Tracheophyta</taxon>
        <taxon>Spermatophyta</taxon>
        <taxon>Magnoliopsida</taxon>
        <taxon>eudicotyledons</taxon>
        <taxon>Gunneridae</taxon>
        <taxon>Pentapetalae</taxon>
        <taxon>rosids</taxon>
        <taxon>malvids</taxon>
        <taxon>Brassicales</taxon>
        <taxon>Brassicaceae</taxon>
        <taxon>Brassiceae</taxon>
        <taxon>Brassica</taxon>
    </lineage>
</organism>
<dbReference type="Pfam" id="PF03372">
    <property type="entry name" value="Exo_endo_phos"/>
    <property type="match status" value="1"/>
</dbReference>
<dbReference type="EMBL" id="QGKW02001911">
    <property type="protein sequence ID" value="KAF2566870.1"/>
    <property type="molecule type" value="Genomic_DNA"/>
</dbReference>